<accession>A0A8J2UCQ0</accession>
<dbReference type="SUPFAM" id="SSF54427">
    <property type="entry name" value="NTF2-like"/>
    <property type="match status" value="1"/>
</dbReference>
<name>A0A8J2UCQ0_9BACT</name>
<gene>
    <name evidence="2" type="ORF">GCM10011511_21320</name>
</gene>
<dbReference type="RefSeq" id="WP_229688870.1">
    <property type="nucleotide sequence ID" value="NZ_BMJC01000002.1"/>
</dbReference>
<evidence type="ECO:0000313" key="2">
    <source>
        <dbReference type="EMBL" id="GGA97716.1"/>
    </source>
</evidence>
<dbReference type="InterPro" id="IPR032710">
    <property type="entry name" value="NTF2-like_dom_sf"/>
</dbReference>
<dbReference type="Pfam" id="PF12680">
    <property type="entry name" value="SnoaL_2"/>
    <property type="match status" value="1"/>
</dbReference>
<organism evidence="2 3">
    <name type="scientific">Puia dinghuensis</name>
    <dbReference type="NCBI Taxonomy" id="1792502"/>
    <lineage>
        <taxon>Bacteria</taxon>
        <taxon>Pseudomonadati</taxon>
        <taxon>Bacteroidota</taxon>
        <taxon>Chitinophagia</taxon>
        <taxon>Chitinophagales</taxon>
        <taxon>Chitinophagaceae</taxon>
        <taxon>Puia</taxon>
    </lineage>
</organism>
<dbReference type="Proteomes" id="UP000607559">
    <property type="component" value="Unassembled WGS sequence"/>
</dbReference>
<evidence type="ECO:0000313" key="3">
    <source>
        <dbReference type="Proteomes" id="UP000607559"/>
    </source>
</evidence>
<feature type="domain" description="SnoaL-like" evidence="1">
    <location>
        <begin position="47"/>
        <end position="143"/>
    </location>
</feature>
<reference evidence="2" key="1">
    <citation type="journal article" date="2014" name="Int. J. Syst. Evol. Microbiol.">
        <title>Complete genome sequence of Corynebacterium casei LMG S-19264T (=DSM 44701T), isolated from a smear-ripened cheese.</title>
        <authorList>
            <consortium name="US DOE Joint Genome Institute (JGI-PGF)"/>
            <person name="Walter F."/>
            <person name="Albersmeier A."/>
            <person name="Kalinowski J."/>
            <person name="Ruckert C."/>
        </authorList>
    </citation>
    <scope>NUCLEOTIDE SEQUENCE</scope>
    <source>
        <strain evidence="2">CGMCC 1.15448</strain>
    </source>
</reference>
<comment type="caution">
    <text evidence="2">The sequence shown here is derived from an EMBL/GenBank/DDBJ whole genome shotgun (WGS) entry which is preliminary data.</text>
</comment>
<reference evidence="2" key="2">
    <citation type="submission" date="2020-09" db="EMBL/GenBank/DDBJ databases">
        <authorList>
            <person name="Sun Q."/>
            <person name="Zhou Y."/>
        </authorList>
    </citation>
    <scope>NUCLEOTIDE SEQUENCE</scope>
    <source>
        <strain evidence="2">CGMCC 1.15448</strain>
    </source>
</reference>
<sequence length="158" mass="17453">MNRLFYISVLGATMMSFAPGPTTGGGAATTQKMTAKELLLAYLSNIQNPQKVADLFAEDGAFEMPYFASVGFPTRYAGKEQIVGMITGLLKQAPTFKFINIKILIETPDQVFAEYEVDTFFNGKPYKQLYMGRLVARDGKIVLIREACDTAVIEKMKG</sequence>
<dbReference type="AlphaFoldDB" id="A0A8J2UCQ0"/>
<proteinExistence type="predicted"/>
<dbReference type="InterPro" id="IPR037401">
    <property type="entry name" value="SnoaL-like"/>
</dbReference>
<dbReference type="EMBL" id="BMJC01000002">
    <property type="protein sequence ID" value="GGA97716.1"/>
    <property type="molecule type" value="Genomic_DNA"/>
</dbReference>
<dbReference type="CDD" id="cd00531">
    <property type="entry name" value="NTF2_like"/>
    <property type="match status" value="1"/>
</dbReference>
<keyword evidence="3" id="KW-1185">Reference proteome</keyword>
<protein>
    <recommendedName>
        <fullName evidence="1">SnoaL-like domain-containing protein</fullName>
    </recommendedName>
</protein>
<dbReference type="Gene3D" id="3.10.450.50">
    <property type="match status" value="1"/>
</dbReference>
<evidence type="ECO:0000259" key="1">
    <source>
        <dbReference type="Pfam" id="PF12680"/>
    </source>
</evidence>